<evidence type="ECO:0000313" key="2">
    <source>
        <dbReference type="EMBL" id="MFC3813094.1"/>
    </source>
</evidence>
<gene>
    <name evidence="2" type="primary">glgP</name>
    <name evidence="2" type="ORF">ACFOOI_20685</name>
</gene>
<name>A0ABV7Z2W3_9BACT</name>
<proteinExistence type="inferred from homology"/>
<dbReference type="EMBL" id="JBHRYQ010000001">
    <property type="protein sequence ID" value="MFC3813094.1"/>
    <property type="molecule type" value="Genomic_DNA"/>
</dbReference>
<dbReference type="Gene3D" id="3.40.50.2000">
    <property type="entry name" value="Glycogen Phosphorylase B"/>
    <property type="match status" value="2"/>
</dbReference>
<keyword evidence="3" id="KW-1185">Reference proteome</keyword>
<dbReference type="SUPFAM" id="SSF53756">
    <property type="entry name" value="UDP-Glycosyltransferase/glycogen phosphorylase"/>
    <property type="match status" value="1"/>
</dbReference>
<dbReference type="InterPro" id="IPR052182">
    <property type="entry name" value="Glycogen/Maltodextrin_Phosph"/>
</dbReference>
<dbReference type="PANTHER" id="PTHR42655:SF1">
    <property type="entry name" value="GLYCOGEN PHOSPHORYLASE"/>
    <property type="match status" value="1"/>
</dbReference>
<dbReference type="NCBIfam" id="TIGR02094">
    <property type="entry name" value="more_P_ylases"/>
    <property type="match status" value="2"/>
</dbReference>
<dbReference type="InterPro" id="IPR011834">
    <property type="entry name" value="Agluc_phsphrylas"/>
</dbReference>
<dbReference type="Proteomes" id="UP001595616">
    <property type="component" value="Unassembled WGS sequence"/>
</dbReference>
<protein>
    <submittedName>
        <fullName evidence="2">Alpha-glucan family phosphorylase</fullName>
    </submittedName>
</protein>
<sequence length="537" mass="61292">MSAQDFSTSVAYFSMEFGIDQALKTYSGGLGYLAGSHMRSANALNQNLIGVGILWKYGYYDQTRKADNSHEVMFREHMYSFLEDTTVRFQIEIDKKQVWVAVYLLPSQVFNTAPIYFLTTDTDGNDAWARSISYHLYDKEATIKVAQCMLLGIGGAKFLEINNKEPEVYHFNEAHAVSAAFYLYKKNKNLEELRKKIVFTTHTPEEAGNEKHELNFLLNLGFFGELTLPEVISVGLVEGNVFNHSLAALHVAKKANAVSKLHGEVSRKMWSKYSKICQITHITNAQNKAYWVDHALEAARLNKDSVTINSRKKALKTILFKEVADQVGKLFDPEVLTIVWARRFAGYKRPDLITRDIERFNRILNNSKYPLQIIWAGKPYPFDQGAIDTFNALHNLSYLHPNMAILTGYELALSKKLKDGADIWLNNPVVTREASGTSGMTAAMNGALNLSTFDGWICEFANESNSFISPITKSQNDLARDQADMKNILDKLEFEILPMYYEQKEKWNKKVLQSMNDIVPFFDSNRMAEEYYQKMYN</sequence>
<evidence type="ECO:0000256" key="1">
    <source>
        <dbReference type="ARBA" id="ARBA00006047"/>
    </source>
</evidence>
<dbReference type="InterPro" id="IPR000811">
    <property type="entry name" value="Glyco_trans_35"/>
</dbReference>
<dbReference type="PANTHER" id="PTHR42655">
    <property type="entry name" value="GLYCOGEN PHOSPHORYLASE"/>
    <property type="match status" value="1"/>
</dbReference>
<reference evidence="3" key="1">
    <citation type="journal article" date="2019" name="Int. J. Syst. Evol. Microbiol.">
        <title>The Global Catalogue of Microorganisms (GCM) 10K type strain sequencing project: providing services to taxonomists for standard genome sequencing and annotation.</title>
        <authorList>
            <consortium name="The Broad Institute Genomics Platform"/>
            <consortium name="The Broad Institute Genome Sequencing Center for Infectious Disease"/>
            <person name="Wu L."/>
            <person name="Ma J."/>
        </authorList>
    </citation>
    <scope>NUCLEOTIDE SEQUENCE [LARGE SCALE GENOMIC DNA]</scope>
    <source>
        <strain evidence="3">CECT 7956</strain>
    </source>
</reference>
<organism evidence="2 3">
    <name type="scientific">Lacihabitans lacunae</name>
    <dbReference type="NCBI Taxonomy" id="1028214"/>
    <lineage>
        <taxon>Bacteria</taxon>
        <taxon>Pseudomonadati</taxon>
        <taxon>Bacteroidota</taxon>
        <taxon>Cytophagia</taxon>
        <taxon>Cytophagales</taxon>
        <taxon>Leadbetterellaceae</taxon>
        <taxon>Lacihabitans</taxon>
    </lineage>
</organism>
<comment type="similarity">
    <text evidence="1">Belongs to the glycogen phosphorylase family.</text>
</comment>
<comment type="caution">
    <text evidence="2">The sequence shown here is derived from an EMBL/GenBank/DDBJ whole genome shotgun (WGS) entry which is preliminary data.</text>
</comment>
<accession>A0ABV7Z2W3</accession>
<dbReference type="Pfam" id="PF00343">
    <property type="entry name" value="Phosphorylase"/>
    <property type="match status" value="1"/>
</dbReference>
<dbReference type="RefSeq" id="WP_379839999.1">
    <property type="nucleotide sequence ID" value="NZ_JBHRYQ010000001.1"/>
</dbReference>
<evidence type="ECO:0000313" key="3">
    <source>
        <dbReference type="Proteomes" id="UP001595616"/>
    </source>
</evidence>